<dbReference type="SUPFAM" id="SSF53927">
    <property type="entry name" value="Cytidine deaminase-like"/>
    <property type="match status" value="1"/>
</dbReference>
<accession>A0ABN6SNQ7</accession>
<dbReference type="InterPro" id="IPR002125">
    <property type="entry name" value="CMP_dCMP_dom"/>
</dbReference>
<evidence type="ECO:0000259" key="9">
    <source>
        <dbReference type="PROSITE" id="PS51747"/>
    </source>
</evidence>
<evidence type="ECO:0000256" key="5">
    <source>
        <dbReference type="ARBA" id="ARBA00022801"/>
    </source>
</evidence>
<evidence type="ECO:0000256" key="6">
    <source>
        <dbReference type="ARBA" id="ARBA00022833"/>
    </source>
</evidence>
<keyword evidence="4 8" id="KW-0479">Metal-binding</keyword>
<comment type="function">
    <text evidence="8">Catalyzes the deamination of adenosine to inosine at the wobble position 34 of tRNA(Arg2).</text>
</comment>
<proteinExistence type="inferred from homology"/>
<dbReference type="PANTHER" id="PTHR11079:SF202">
    <property type="entry name" value="TRNA-SPECIFIC ADENOSINE DEAMINASE"/>
    <property type="match status" value="1"/>
</dbReference>
<feature type="active site" description="Proton donor" evidence="8">
    <location>
        <position position="60"/>
    </location>
</feature>
<keyword evidence="3 8" id="KW-0819">tRNA processing</keyword>
<dbReference type="PROSITE" id="PS51747">
    <property type="entry name" value="CYT_DCMP_DEAMINASES_2"/>
    <property type="match status" value="1"/>
</dbReference>
<dbReference type="EC" id="3.5.4.33" evidence="8"/>
<evidence type="ECO:0000256" key="2">
    <source>
        <dbReference type="ARBA" id="ARBA00011738"/>
    </source>
</evidence>
<feature type="binding site" evidence="8">
    <location>
        <position position="88"/>
    </location>
    <ligand>
        <name>Zn(2+)</name>
        <dbReference type="ChEBI" id="CHEBI:29105"/>
        <note>catalytic</note>
    </ligand>
</feature>
<dbReference type="PANTHER" id="PTHR11079">
    <property type="entry name" value="CYTOSINE DEAMINASE FAMILY MEMBER"/>
    <property type="match status" value="1"/>
</dbReference>
<feature type="binding site" evidence="8">
    <location>
        <position position="91"/>
    </location>
    <ligand>
        <name>Zn(2+)</name>
        <dbReference type="ChEBI" id="CHEBI:29105"/>
        <note>catalytic</note>
    </ligand>
</feature>
<feature type="binding site" evidence="8">
    <location>
        <position position="58"/>
    </location>
    <ligand>
        <name>Zn(2+)</name>
        <dbReference type="ChEBI" id="CHEBI:29105"/>
        <note>catalytic</note>
    </ligand>
</feature>
<dbReference type="RefSeq" id="WP_317637064.1">
    <property type="nucleotide sequence ID" value="NZ_AP026803.1"/>
</dbReference>
<dbReference type="InterPro" id="IPR058535">
    <property type="entry name" value="MafB19-deam"/>
</dbReference>
<organism evidence="10 11">
    <name type="scientific">Lactobacillus xylocopicola</name>
    <dbReference type="NCBI Taxonomy" id="2976676"/>
    <lineage>
        <taxon>Bacteria</taxon>
        <taxon>Bacillati</taxon>
        <taxon>Bacillota</taxon>
        <taxon>Bacilli</taxon>
        <taxon>Lactobacillales</taxon>
        <taxon>Lactobacillaceae</taxon>
        <taxon>Lactobacillus</taxon>
    </lineage>
</organism>
<dbReference type="NCBIfam" id="NF008113">
    <property type="entry name" value="PRK10860.1"/>
    <property type="match status" value="1"/>
</dbReference>
<dbReference type="Gene3D" id="3.40.140.10">
    <property type="entry name" value="Cytidine Deaminase, domain 2"/>
    <property type="match status" value="1"/>
</dbReference>
<dbReference type="InterPro" id="IPR016192">
    <property type="entry name" value="APOBEC/CMP_deaminase_Zn-bd"/>
</dbReference>
<keyword evidence="5 8" id="KW-0378">Hydrolase</keyword>
<keyword evidence="6 8" id="KW-0862">Zinc</keyword>
<name>A0ABN6SNQ7_9LACO</name>
<dbReference type="InterPro" id="IPR028883">
    <property type="entry name" value="tRNA_aden_deaminase"/>
</dbReference>
<evidence type="ECO:0000256" key="3">
    <source>
        <dbReference type="ARBA" id="ARBA00022694"/>
    </source>
</evidence>
<dbReference type="CDD" id="cd01285">
    <property type="entry name" value="nucleoside_deaminase"/>
    <property type="match status" value="1"/>
</dbReference>
<dbReference type="Proteomes" id="UP001321741">
    <property type="component" value="Chromosome"/>
</dbReference>
<evidence type="ECO:0000256" key="7">
    <source>
        <dbReference type="ARBA" id="ARBA00048045"/>
    </source>
</evidence>
<comment type="catalytic activity">
    <reaction evidence="7 8">
        <text>adenosine(34) in tRNA + H2O + H(+) = inosine(34) in tRNA + NH4(+)</text>
        <dbReference type="Rhea" id="RHEA:43168"/>
        <dbReference type="Rhea" id="RHEA-COMP:10373"/>
        <dbReference type="Rhea" id="RHEA-COMP:10374"/>
        <dbReference type="ChEBI" id="CHEBI:15377"/>
        <dbReference type="ChEBI" id="CHEBI:15378"/>
        <dbReference type="ChEBI" id="CHEBI:28938"/>
        <dbReference type="ChEBI" id="CHEBI:74411"/>
        <dbReference type="ChEBI" id="CHEBI:82852"/>
        <dbReference type="EC" id="3.5.4.33"/>
    </reaction>
</comment>
<keyword evidence="11" id="KW-1185">Reference proteome</keyword>
<evidence type="ECO:0000256" key="1">
    <source>
        <dbReference type="ARBA" id="ARBA00010669"/>
    </source>
</evidence>
<feature type="domain" description="CMP/dCMP-type deaminase" evidence="9">
    <location>
        <begin position="6"/>
        <end position="119"/>
    </location>
</feature>
<evidence type="ECO:0000256" key="4">
    <source>
        <dbReference type="ARBA" id="ARBA00022723"/>
    </source>
</evidence>
<comment type="subunit">
    <text evidence="2 8">Homodimer.</text>
</comment>
<comment type="similarity">
    <text evidence="1">Belongs to the cytidine and deoxycytidylate deaminase family. ADAT2 subfamily.</text>
</comment>
<reference evidence="10 11" key="1">
    <citation type="journal article" date="2023" name="Microbiol. Spectr.">
        <title>Symbiosis of Carpenter Bees with Uncharacterized Lactic Acid Bacteria Showing NAD Auxotrophy.</title>
        <authorList>
            <person name="Kawasaki S."/>
            <person name="Ozawa K."/>
            <person name="Mori T."/>
            <person name="Yamamoto A."/>
            <person name="Ito M."/>
            <person name="Ohkuma M."/>
            <person name="Sakamoto M."/>
            <person name="Matsutani M."/>
        </authorList>
    </citation>
    <scope>NUCLEOTIDE SEQUENCE [LARGE SCALE GENOMIC DNA]</scope>
    <source>
        <strain evidence="10 11">Kim32-2</strain>
    </source>
</reference>
<protein>
    <recommendedName>
        <fullName evidence="8">tRNA-specific adenosine deaminase</fullName>
        <ecNumber evidence="8">3.5.4.33</ecNumber>
    </recommendedName>
</protein>
<dbReference type="EMBL" id="AP026803">
    <property type="protein sequence ID" value="BDR60822.1"/>
    <property type="molecule type" value="Genomic_DNA"/>
</dbReference>
<comment type="cofactor">
    <cofactor evidence="8">
        <name>Zn(2+)</name>
        <dbReference type="ChEBI" id="CHEBI:29105"/>
    </cofactor>
    <text evidence="8">Binds 1 zinc ion per subunit.</text>
</comment>
<sequence>MDLSSAAKKKYMELAFAEAKKAQDLHEVPIGAIVVNANGEVVGAGFNHRELDQDATQHAELIAIRQACATLGTWRLLDCSLFVTLEPCPMCAGAIINARLKQVVYGAADPKAGAAGSVVNLFDVAKFNHHPQIIRGMYRDEASQMLKKFFQEIRRQQKQQKLISDSGENNKNTTN</sequence>
<evidence type="ECO:0000256" key="8">
    <source>
        <dbReference type="HAMAP-Rule" id="MF_00972"/>
    </source>
</evidence>
<evidence type="ECO:0000313" key="10">
    <source>
        <dbReference type="EMBL" id="BDR60822.1"/>
    </source>
</evidence>
<dbReference type="PROSITE" id="PS00903">
    <property type="entry name" value="CYT_DCMP_DEAMINASES_1"/>
    <property type="match status" value="1"/>
</dbReference>
<dbReference type="HAMAP" id="MF_00972">
    <property type="entry name" value="tRNA_aden_deaminase"/>
    <property type="match status" value="1"/>
</dbReference>
<gene>
    <name evidence="8 10" type="primary">tadA</name>
    <name evidence="10" type="ORF">KIM322_10830</name>
</gene>
<dbReference type="InterPro" id="IPR016193">
    <property type="entry name" value="Cytidine_deaminase-like"/>
</dbReference>
<evidence type="ECO:0000313" key="11">
    <source>
        <dbReference type="Proteomes" id="UP001321741"/>
    </source>
</evidence>
<dbReference type="Pfam" id="PF14437">
    <property type="entry name" value="MafB19-deam"/>
    <property type="match status" value="1"/>
</dbReference>